<evidence type="ECO:0000256" key="1">
    <source>
        <dbReference type="ARBA" id="ARBA00004395"/>
    </source>
</evidence>
<evidence type="ECO:0000256" key="9">
    <source>
        <dbReference type="SAM" id="MobiDB-lite"/>
    </source>
</evidence>
<dbReference type="GO" id="GO:0000139">
    <property type="term" value="C:Golgi membrane"/>
    <property type="evidence" value="ECO:0007669"/>
    <property type="project" value="UniProtKB-SubCell"/>
</dbReference>
<comment type="subcellular location">
    <subcellularLocation>
        <location evidence="1">Golgi apparatus membrane</location>
        <topology evidence="1">Peripheral membrane protein</topology>
    </subcellularLocation>
</comment>
<feature type="compositionally biased region" description="Polar residues" evidence="9">
    <location>
        <begin position="777"/>
        <end position="787"/>
    </location>
</feature>
<accession>A0A2S4UBE4</accession>
<dbReference type="EMBL" id="PKSM01000473">
    <property type="protein sequence ID" value="POV94623.1"/>
    <property type="molecule type" value="Genomic_DNA"/>
</dbReference>
<keyword evidence="11" id="KW-1185">Reference proteome</keyword>
<evidence type="ECO:0000256" key="2">
    <source>
        <dbReference type="ARBA" id="ARBA00006419"/>
    </source>
</evidence>
<dbReference type="GO" id="GO:0015031">
    <property type="term" value="P:protein transport"/>
    <property type="evidence" value="ECO:0007669"/>
    <property type="project" value="UniProtKB-KW"/>
</dbReference>
<feature type="region of interest" description="Disordered" evidence="9">
    <location>
        <begin position="543"/>
        <end position="821"/>
    </location>
</feature>
<keyword evidence="7" id="KW-0472">Membrane</keyword>
<evidence type="ECO:0000256" key="6">
    <source>
        <dbReference type="ARBA" id="ARBA00023034"/>
    </source>
</evidence>
<protein>
    <recommendedName>
        <fullName evidence="3">Conserved oligomeric Golgi complex subunit 8</fullName>
    </recommendedName>
    <alternativeName>
        <fullName evidence="8">Component of oligomeric Golgi complex 8</fullName>
    </alternativeName>
</protein>
<feature type="compositionally biased region" description="Polar residues" evidence="9">
    <location>
        <begin position="800"/>
        <end position="815"/>
    </location>
</feature>
<evidence type="ECO:0000313" key="11">
    <source>
        <dbReference type="Proteomes" id="UP000238274"/>
    </source>
</evidence>
<evidence type="ECO:0000313" key="10">
    <source>
        <dbReference type="EMBL" id="POV94623.1"/>
    </source>
</evidence>
<dbReference type="Proteomes" id="UP000238274">
    <property type="component" value="Unassembled WGS sequence"/>
</dbReference>
<reference evidence="11" key="2">
    <citation type="journal article" date="2018" name="BMC Genomics">
        <title>Genomic insights into host adaptation between the wheat stripe rust pathogen (Puccinia striiformis f. sp. tritici) and the barley stripe rust pathogen (Puccinia striiformis f. sp. hordei).</title>
        <authorList>
            <person name="Xia C."/>
            <person name="Wang M."/>
            <person name="Yin C."/>
            <person name="Cornejo O.E."/>
            <person name="Hulbert S.H."/>
            <person name="Chen X."/>
        </authorList>
    </citation>
    <scope>NUCLEOTIDE SEQUENCE [LARGE SCALE GENOMIC DNA]</scope>
    <source>
        <strain evidence="11">93TX-2</strain>
    </source>
</reference>
<organism evidence="10 11">
    <name type="scientific">Puccinia striiformis</name>
    <dbReference type="NCBI Taxonomy" id="27350"/>
    <lineage>
        <taxon>Eukaryota</taxon>
        <taxon>Fungi</taxon>
        <taxon>Dikarya</taxon>
        <taxon>Basidiomycota</taxon>
        <taxon>Pucciniomycotina</taxon>
        <taxon>Pucciniomycetes</taxon>
        <taxon>Pucciniales</taxon>
        <taxon>Pucciniaceae</taxon>
        <taxon>Puccinia</taxon>
    </lineage>
</organism>
<dbReference type="VEuPathDB" id="FungiDB:PSHT_16101"/>
<reference evidence="10 11" key="1">
    <citation type="submission" date="2017-12" db="EMBL/GenBank/DDBJ databases">
        <title>Gene loss provides genomic basis for host adaptation in cereal stripe rust fungi.</title>
        <authorList>
            <person name="Xia C."/>
        </authorList>
    </citation>
    <scope>NUCLEOTIDE SEQUENCE [LARGE SCALE GENOMIC DNA]</scope>
    <source>
        <strain evidence="10 11">93TX-2</strain>
    </source>
</reference>
<dbReference type="Pfam" id="PF04124">
    <property type="entry name" value="Dor1"/>
    <property type="match status" value="1"/>
</dbReference>
<comment type="similarity">
    <text evidence="2">Belongs to the COG8 family.</text>
</comment>
<dbReference type="GO" id="GO:0006891">
    <property type="term" value="P:intra-Golgi vesicle-mediated transport"/>
    <property type="evidence" value="ECO:0007669"/>
    <property type="project" value="TreeGrafter"/>
</dbReference>
<dbReference type="GO" id="GO:0017119">
    <property type="term" value="C:Golgi transport complex"/>
    <property type="evidence" value="ECO:0007669"/>
    <property type="project" value="InterPro"/>
</dbReference>
<feature type="compositionally biased region" description="Basic residues" evidence="9">
    <location>
        <begin position="789"/>
        <end position="799"/>
    </location>
</feature>
<dbReference type="AlphaFoldDB" id="A0A2S4UBE4"/>
<sequence length="821" mass="94537">MMVAADATILRSKSDDADADDSFLIEVEFEFWIALINLFSIFSDLMMMVSIELVCYQHHKELLKTNQETQTIRSRTSSLEDLNQELISKISATTTSRVAEKLQEIITKRNKEKLIISHLESLSTLIELPQLINQNSSLLEPALKLKLRTTNNRLTQTIDHQVNRALHSQRDQLIHQLAKPELNLQATIRIIHLLKKFRRDSRVLIHSLELIQPIKRWIEVWRAFVGDTISIYQHIFPAEDNHLNYFLTEAIHLQSHHLTNQIQSINSTSILNSLLIQLTYCGNAFGKHGIDFTLTHLSPLFISRTESIIRNGFQIGVQNFRNDLQPFIISSLTKRRSSSSSSIITGSLVSSSSEADLPKPSELLKQSPNDQDLRTESISLFPILVRFINTHLSTLNELRLIPISGSYSIISEYQCNGFEEIHQELSKLVQIYKDTTTTTVNDDDSGIRKFKEGVFVFIYLWAYNILPVLERSLRVDIYQDLNISQPSSRFIDLVKKSKGLLGSIFPDLAESCAGQIDSTHDQNLMVEDVIDDGKMEINIETEIETEKEEKSLDVVSHTRQQNQNEKEVEEEKVEGEKEEVKGSDPTTIPQQQDDQEKEGSSLPEENPHTHQEDQLKSNKQDPISPTRQHNRMMKEEEAKEAKEKEKVKVQKKGTEEREEVVKVIEAKEEVKAVEEEEVKETKEEVKEERKTKEKDKEEKEEKETKEEKEKEKEKEKEEKEEKETKEKEKEEKEKETKEDQITIPHHQDDQGKEVPLPEDNNHPTQVKEEVNQDHSKATNQDLVSPTRQQQKKKKKKKSTNKATRNQDPGSTSSATPLEPTV</sequence>
<feature type="region of interest" description="Disordered" evidence="9">
    <location>
        <begin position="351"/>
        <end position="370"/>
    </location>
</feature>
<comment type="caution">
    <text evidence="10">The sequence shown here is derived from an EMBL/GenBank/DDBJ whole genome shotgun (WGS) entry which is preliminary data.</text>
</comment>
<feature type="compositionally biased region" description="Basic and acidic residues" evidence="9">
    <location>
        <begin position="632"/>
        <end position="752"/>
    </location>
</feature>
<evidence type="ECO:0000256" key="5">
    <source>
        <dbReference type="ARBA" id="ARBA00022927"/>
    </source>
</evidence>
<dbReference type="PANTHER" id="PTHR21311">
    <property type="entry name" value="CONSERVED OLIGOMERIC GOLGI COMPLEX COMPONENT 8"/>
    <property type="match status" value="1"/>
</dbReference>
<reference evidence="11" key="3">
    <citation type="journal article" date="2018" name="Mol. Plant Microbe Interact.">
        <title>Genome sequence resources for the wheat stripe rust pathogen (Puccinia striiformis f. sp. tritici) and the barley stripe rust pathogen (Puccinia striiformis f. sp. hordei).</title>
        <authorList>
            <person name="Xia C."/>
            <person name="Wang M."/>
            <person name="Yin C."/>
            <person name="Cornejo O.E."/>
            <person name="Hulbert S.H."/>
            <person name="Chen X."/>
        </authorList>
    </citation>
    <scope>NUCLEOTIDE SEQUENCE [LARGE SCALE GENOMIC DNA]</scope>
    <source>
        <strain evidence="11">93TX-2</strain>
    </source>
</reference>
<evidence type="ECO:0000256" key="4">
    <source>
        <dbReference type="ARBA" id="ARBA00022448"/>
    </source>
</evidence>
<evidence type="ECO:0000256" key="3">
    <source>
        <dbReference type="ARBA" id="ARBA00020983"/>
    </source>
</evidence>
<dbReference type="InterPro" id="IPR007255">
    <property type="entry name" value="COG8"/>
</dbReference>
<feature type="compositionally biased region" description="Basic and acidic residues" evidence="9">
    <location>
        <begin position="605"/>
        <end position="619"/>
    </location>
</feature>
<keyword evidence="6" id="KW-0333">Golgi apparatus</keyword>
<feature type="compositionally biased region" description="Basic and acidic residues" evidence="9">
    <location>
        <begin position="759"/>
        <end position="776"/>
    </location>
</feature>
<proteinExistence type="inferred from homology"/>
<gene>
    <name evidence="10" type="ORF">PSHT_16101</name>
</gene>
<evidence type="ECO:0000256" key="8">
    <source>
        <dbReference type="ARBA" id="ARBA00031347"/>
    </source>
</evidence>
<dbReference type="OrthoDB" id="2507535at2759"/>
<name>A0A2S4UBE4_9BASI</name>
<keyword evidence="5" id="KW-0653">Protein transport</keyword>
<dbReference type="PANTHER" id="PTHR21311:SF0">
    <property type="entry name" value="CONSERVED OLIGOMERIC GOLGI COMPLEX SUBUNIT 8"/>
    <property type="match status" value="1"/>
</dbReference>
<evidence type="ECO:0000256" key="7">
    <source>
        <dbReference type="ARBA" id="ARBA00023136"/>
    </source>
</evidence>
<keyword evidence="4" id="KW-0813">Transport</keyword>